<accession>G9ZGN9</accession>
<name>G9ZGN9_9GAMM</name>
<dbReference type="AlphaFoldDB" id="G9ZGN9"/>
<gene>
    <name evidence="1" type="ORF">HMPREF9080_01946</name>
</gene>
<reference evidence="1 2" key="1">
    <citation type="submission" date="2011-08" db="EMBL/GenBank/DDBJ databases">
        <authorList>
            <person name="Weinstock G."/>
            <person name="Sodergren E."/>
            <person name="Clifton S."/>
            <person name="Fulton L."/>
            <person name="Fulton B."/>
            <person name="Courtney L."/>
            <person name="Fronick C."/>
            <person name="Harrison M."/>
            <person name="Strong C."/>
            <person name="Farmer C."/>
            <person name="Delahaunty K."/>
            <person name="Markovic C."/>
            <person name="Hall O."/>
            <person name="Minx P."/>
            <person name="Tomlinson C."/>
            <person name="Mitreva M."/>
            <person name="Hou S."/>
            <person name="Chen J."/>
            <person name="Wollam A."/>
            <person name="Pepin K.H."/>
            <person name="Johnson M."/>
            <person name="Bhonagiri V."/>
            <person name="Zhang X."/>
            <person name="Suruliraj S."/>
            <person name="Warren W."/>
            <person name="Chinwalla A."/>
            <person name="Mardis E.R."/>
            <person name="Wilson R.K."/>
        </authorList>
    </citation>
    <scope>NUCLEOTIDE SEQUENCE [LARGE SCALE GENOMIC DNA]</scope>
    <source>
        <strain evidence="1 2">F0432</strain>
    </source>
</reference>
<organism evidence="1 2">
    <name type="scientific">Cardiobacterium valvarum F0432</name>
    <dbReference type="NCBI Taxonomy" id="797473"/>
    <lineage>
        <taxon>Bacteria</taxon>
        <taxon>Pseudomonadati</taxon>
        <taxon>Pseudomonadota</taxon>
        <taxon>Gammaproteobacteria</taxon>
        <taxon>Cardiobacteriales</taxon>
        <taxon>Cardiobacteriaceae</taxon>
        <taxon>Cardiobacterium</taxon>
    </lineage>
</organism>
<evidence type="ECO:0000313" key="2">
    <source>
        <dbReference type="Proteomes" id="UP000004750"/>
    </source>
</evidence>
<evidence type="ECO:0000313" key="1">
    <source>
        <dbReference type="EMBL" id="EHM53033.1"/>
    </source>
</evidence>
<protein>
    <submittedName>
        <fullName evidence="1">Uncharacterized protein</fullName>
    </submittedName>
</protein>
<dbReference type="Proteomes" id="UP000004750">
    <property type="component" value="Unassembled WGS sequence"/>
</dbReference>
<proteinExistence type="predicted"/>
<comment type="caution">
    <text evidence="1">The sequence shown here is derived from an EMBL/GenBank/DDBJ whole genome shotgun (WGS) entry which is preliminary data.</text>
</comment>
<dbReference type="HOGENOM" id="CLU_3286787_0_0_6"/>
<dbReference type="EMBL" id="AGCM01000114">
    <property type="protein sequence ID" value="EHM53033.1"/>
    <property type="molecule type" value="Genomic_DNA"/>
</dbReference>
<sequence>MLSSPVILMMRPGSCARDLQVFVLFQGKHGEKRVQRDKSP</sequence>